<feature type="domain" description="Glycosyltransferase subfamily 4-like N-terminal" evidence="4">
    <location>
        <begin position="24"/>
        <end position="168"/>
    </location>
</feature>
<name>A0ABS3KJ09_9PROT</name>
<dbReference type="EMBL" id="JACTNF010000037">
    <property type="protein sequence ID" value="MBO1076997.1"/>
    <property type="molecule type" value="Genomic_DNA"/>
</dbReference>
<proteinExistence type="predicted"/>
<keyword evidence="1" id="KW-0328">Glycosyltransferase</keyword>
<dbReference type="PANTHER" id="PTHR12526:SF629">
    <property type="entry name" value="TEICHURONIC ACID BIOSYNTHESIS GLYCOSYLTRANSFERASE TUAH-RELATED"/>
    <property type="match status" value="1"/>
</dbReference>
<protein>
    <submittedName>
        <fullName evidence="5">Glycosyltransferase</fullName>
    </submittedName>
</protein>
<reference evidence="5 6" key="1">
    <citation type="submission" date="2020-09" db="EMBL/GenBank/DDBJ databases">
        <title>Roseomonas.</title>
        <authorList>
            <person name="Zhu W."/>
        </authorList>
    </citation>
    <scope>NUCLEOTIDE SEQUENCE [LARGE SCALE GENOMIC DNA]</scope>
    <source>
        <strain evidence="5 6">1311</strain>
    </source>
</reference>
<feature type="compositionally biased region" description="Low complexity" evidence="3">
    <location>
        <begin position="47"/>
        <end position="67"/>
    </location>
</feature>
<dbReference type="Pfam" id="PF13439">
    <property type="entry name" value="Glyco_transf_4"/>
    <property type="match status" value="1"/>
</dbReference>
<feature type="region of interest" description="Disordered" evidence="3">
    <location>
        <begin position="46"/>
        <end position="67"/>
    </location>
</feature>
<dbReference type="PANTHER" id="PTHR12526">
    <property type="entry name" value="GLYCOSYLTRANSFERASE"/>
    <property type="match status" value="1"/>
</dbReference>
<dbReference type="SUPFAM" id="SSF53756">
    <property type="entry name" value="UDP-Glycosyltransferase/glycogen phosphorylase"/>
    <property type="match status" value="1"/>
</dbReference>
<evidence type="ECO:0000313" key="6">
    <source>
        <dbReference type="Proteomes" id="UP001518990"/>
    </source>
</evidence>
<gene>
    <name evidence="5" type="ORF">IAI60_20525</name>
</gene>
<evidence type="ECO:0000313" key="5">
    <source>
        <dbReference type="EMBL" id="MBO1076997.1"/>
    </source>
</evidence>
<dbReference type="InterPro" id="IPR028098">
    <property type="entry name" value="Glyco_trans_4-like_N"/>
</dbReference>
<comment type="caution">
    <text evidence="5">The sequence shown here is derived from an EMBL/GenBank/DDBJ whole genome shotgun (WGS) entry which is preliminary data.</text>
</comment>
<accession>A0ABS3KJ09</accession>
<evidence type="ECO:0000259" key="4">
    <source>
        <dbReference type="Pfam" id="PF13439"/>
    </source>
</evidence>
<evidence type="ECO:0000256" key="2">
    <source>
        <dbReference type="ARBA" id="ARBA00022679"/>
    </source>
</evidence>
<dbReference type="RefSeq" id="WP_207450679.1">
    <property type="nucleotide sequence ID" value="NZ_CP061091.1"/>
</dbReference>
<evidence type="ECO:0000256" key="1">
    <source>
        <dbReference type="ARBA" id="ARBA00022676"/>
    </source>
</evidence>
<keyword evidence="2" id="KW-0808">Transferase</keyword>
<dbReference type="Gene3D" id="3.40.50.2000">
    <property type="entry name" value="Glycogen Phosphorylase B"/>
    <property type="match status" value="2"/>
</dbReference>
<evidence type="ECO:0000256" key="3">
    <source>
        <dbReference type="SAM" id="MobiDB-lite"/>
    </source>
</evidence>
<organism evidence="5 6">
    <name type="scientific">Roseomonas marmotae</name>
    <dbReference type="NCBI Taxonomy" id="2768161"/>
    <lineage>
        <taxon>Bacteria</taxon>
        <taxon>Pseudomonadati</taxon>
        <taxon>Pseudomonadota</taxon>
        <taxon>Alphaproteobacteria</taxon>
        <taxon>Acetobacterales</taxon>
        <taxon>Roseomonadaceae</taxon>
        <taxon>Roseomonas</taxon>
    </lineage>
</organism>
<sequence>MPAPLVCMLSAAHPPADVRVVGKEGAALAAAGWRVLHLCPAPARQDASAPLPEGAAPAGGSAPESHAGVAIRTYRRRPGWRGRLLGIPALARRAGATGASVLHASEPDAWIAAILAARRGGARVVLDVHEHYPSRLDPRLPRWLRPLGRAGIRLACRMMAAAADAVVVAKDGLDADFGVPHRTIAVRNYAAPAAVTPRCHGPGPVTLVHLGALGRARGAMEMLDALALCPEGTRLRLVGRFTDGSEESFSARAAALFLQGRVERLGWMPHARALQAAAGADIGLVLFQPGVENHRLALPHKLFDCMLAGLPVIAPAFATEVAAVVREAGCGLLVDTADPAAIAGAVRQLADPALRAQMGVRGRAAAQGRFGWRAEAARLVRLYHQLAPQQGAAGAPALAGGLPQGAA</sequence>
<dbReference type="Pfam" id="PF13692">
    <property type="entry name" value="Glyco_trans_1_4"/>
    <property type="match status" value="1"/>
</dbReference>
<keyword evidence="6" id="KW-1185">Reference proteome</keyword>
<dbReference type="Proteomes" id="UP001518990">
    <property type="component" value="Unassembled WGS sequence"/>
</dbReference>